<dbReference type="AlphaFoldDB" id="A0A1H3TG82"/>
<evidence type="ECO:0000313" key="2">
    <source>
        <dbReference type="EMBL" id="SDZ48339.1"/>
    </source>
</evidence>
<accession>A0A1H3TG82</accession>
<evidence type="ECO:0000256" key="1">
    <source>
        <dbReference type="SAM" id="MobiDB-lite"/>
    </source>
</evidence>
<organism evidence="2 3">
    <name type="scientific">Evansella caseinilytica</name>
    <dbReference type="NCBI Taxonomy" id="1503961"/>
    <lineage>
        <taxon>Bacteria</taxon>
        <taxon>Bacillati</taxon>
        <taxon>Bacillota</taxon>
        <taxon>Bacilli</taxon>
        <taxon>Bacillales</taxon>
        <taxon>Bacillaceae</taxon>
        <taxon>Evansella</taxon>
    </lineage>
</organism>
<name>A0A1H3TG82_9BACI</name>
<proteinExistence type="predicted"/>
<feature type="region of interest" description="Disordered" evidence="1">
    <location>
        <begin position="70"/>
        <end position="100"/>
    </location>
</feature>
<keyword evidence="3" id="KW-1185">Reference proteome</keyword>
<dbReference type="EMBL" id="FNPI01000014">
    <property type="protein sequence ID" value="SDZ48339.1"/>
    <property type="molecule type" value="Genomic_DNA"/>
</dbReference>
<evidence type="ECO:0000313" key="3">
    <source>
        <dbReference type="Proteomes" id="UP000198935"/>
    </source>
</evidence>
<sequence length="100" mass="11053">MEERCRSIAVPAFLSDSGQFAALAPVLEKLRLVTEKELPLSPVFTVQFGSGTSLEGGYLHNVIEGLKADNQPLSPHFLPDQADRTQENNKNRCRSDKPDD</sequence>
<reference evidence="3" key="1">
    <citation type="submission" date="2016-10" db="EMBL/GenBank/DDBJ databases">
        <authorList>
            <person name="Varghese N."/>
            <person name="Submissions S."/>
        </authorList>
    </citation>
    <scope>NUCLEOTIDE SEQUENCE [LARGE SCALE GENOMIC DNA]</scope>
    <source>
        <strain evidence="3">SP</strain>
    </source>
</reference>
<gene>
    <name evidence="2" type="ORF">SAMN05421736_11445</name>
</gene>
<dbReference type="Proteomes" id="UP000198935">
    <property type="component" value="Unassembled WGS sequence"/>
</dbReference>
<feature type="compositionally biased region" description="Basic and acidic residues" evidence="1">
    <location>
        <begin position="81"/>
        <end position="100"/>
    </location>
</feature>
<protein>
    <submittedName>
        <fullName evidence="2">Uncharacterized protein</fullName>
    </submittedName>
</protein>